<dbReference type="AlphaFoldDB" id="A0A9E3H7C7"/>
<gene>
    <name evidence="1" type="ORF">KME28_09670</name>
</gene>
<evidence type="ECO:0000313" key="2">
    <source>
        <dbReference type="Proteomes" id="UP000813215"/>
    </source>
</evidence>
<organism evidence="1 2">
    <name type="scientific">Pelatocladus maniniholoensis HA4357-MV3</name>
    <dbReference type="NCBI Taxonomy" id="1117104"/>
    <lineage>
        <taxon>Bacteria</taxon>
        <taxon>Bacillati</taxon>
        <taxon>Cyanobacteriota</taxon>
        <taxon>Cyanophyceae</taxon>
        <taxon>Nostocales</taxon>
        <taxon>Nostocaceae</taxon>
        <taxon>Pelatocladus</taxon>
    </lineage>
</organism>
<sequence>MLLGEIYLKRTQQNQPDAEAIATQFLTESLEIYRDLDLQEKTAEVDAILLLRRVP</sequence>
<dbReference type="Proteomes" id="UP000813215">
    <property type="component" value="Unassembled WGS sequence"/>
</dbReference>
<proteinExistence type="predicted"/>
<evidence type="ECO:0000313" key="1">
    <source>
        <dbReference type="EMBL" id="MBW4431977.1"/>
    </source>
</evidence>
<reference evidence="1" key="1">
    <citation type="submission" date="2021-05" db="EMBL/GenBank/DDBJ databases">
        <authorList>
            <person name="Pietrasiak N."/>
            <person name="Ward R."/>
            <person name="Stajich J.E."/>
            <person name="Kurbessoian T."/>
        </authorList>
    </citation>
    <scope>NUCLEOTIDE SEQUENCE</scope>
    <source>
        <strain evidence="1">HA4357-MV3</strain>
    </source>
</reference>
<comment type="caution">
    <text evidence="1">The sequence shown here is derived from an EMBL/GenBank/DDBJ whole genome shotgun (WGS) entry which is preliminary data.</text>
</comment>
<protein>
    <submittedName>
        <fullName evidence="1">Uncharacterized protein</fullName>
    </submittedName>
</protein>
<dbReference type="EMBL" id="JAHHHW010000077">
    <property type="protein sequence ID" value="MBW4431977.1"/>
    <property type="molecule type" value="Genomic_DNA"/>
</dbReference>
<name>A0A9E3H7C7_9NOST</name>
<reference evidence="1" key="2">
    <citation type="journal article" date="2022" name="Microbiol. Resour. Announc.">
        <title>Metagenome Sequencing to Explore Phylogenomics of Terrestrial Cyanobacteria.</title>
        <authorList>
            <person name="Ward R.D."/>
            <person name="Stajich J.E."/>
            <person name="Johansen J.R."/>
            <person name="Huntemann M."/>
            <person name="Clum A."/>
            <person name="Foster B."/>
            <person name="Foster B."/>
            <person name="Roux S."/>
            <person name="Palaniappan K."/>
            <person name="Varghese N."/>
            <person name="Mukherjee S."/>
            <person name="Reddy T.B.K."/>
            <person name="Daum C."/>
            <person name="Copeland A."/>
            <person name="Chen I.A."/>
            <person name="Ivanova N.N."/>
            <person name="Kyrpides N.C."/>
            <person name="Shapiro N."/>
            <person name="Eloe-Fadrosh E.A."/>
            <person name="Pietrasiak N."/>
        </authorList>
    </citation>
    <scope>NUCLEOTIDE SEQUENCE</scope>
    <source>
        <strain evidence="1">HA4357-MV3</strain>
    </source>
</reference>
<accession>A0A9E3H7C7</accession>